<organism evidence="2 3">
    <name type="scientific">Haladaptatus litoreus</name>
    <dbReference type="NCBI Taxonomy" id="553468"/>
    <lineage>
        <taxon>Archaea</taxon>
        <taxon>Methanobacteriati</taxon>
        <taxon>Methanobacteriota</taxon>
        <taxon>Stenosarchaea group</taxon>
        <taxon>Halobacteria</taxon>
        <taxon>Halobacteriales</taxon>
        <taxon>Haladaptataceae</taxon>
        <taxon>Haladaptatus</taxon>
    </lineage>
</organism>
<dbReference type="Pfam" id="PF24035">
    <property type="entry name" value="DUF7344"/>
    <property type="match status" value="1"/>
</dbReference>
<feature type="domain" description="DUF7344" evidence="1">
    <location>
        <begin position="52"/>
        <end position="79"/>
    </location>
</feature>
<dbReference type="InterPro" id="IPR036388">
    <property type="entry name" value="WH-like_DNA-bd_sf"/>
</dbReference>
<protein>
    <recommendedName>
        <fullName evidence="1">DUF7344 domain-containing protein</fullName>
    </recommendedName>
</protein>
<dbReference type="AlphaFoldDB" id="A0A1N6V260"/>
<accession>A0A1N6V260</accession>
<proteinExistence type="predicted"/>
<dbReference type="Proteomes" id="UP000186914">
    <property type="component" value="Unassembled WGS sequence"/>
</dbReference>
<evidence type="ECO:0000313" key="3">
    <source>
        <dbReference type="Proteomes" id="UP000186914"/>
    </source>
</evidence>
<dbReference type="InterPro" id="IPR055768">
    <property type="entry name" value="DUF7344"/>
</dbReference>
<dbReference type="OrthoDB" id="21363at2157"/>
<dbReference type="EMBL" id="FTNO01000001">
    <property type="protein sequence ID" value="SIQ71937.1"/>
    <property type="molecule type" value="Genomic_DNA"/>
</dbReference>
<name>A0A1N6V260_9EURY</name>
<reference evidence="3" key="1">
    <citation type="submission" date="2017-01" db="EMBL/GenBank/DDBJ databases">
        <authorList>
            <person name="Varghese N."/>
            <person name="Submissions S."/>
        </authorList>
    </citation>
    <scope>NUCLEOTIDE SEQUENCE [LARGE SCALE GENOMIC DNA]</scope>
    <source>
        <strain evidence="3">CGMCC 1.7737</strain>
    </source>
</reference>
<keyword evidence="3" id="KW-1185">Reference proteome</keyword>
<sequence length="100" mass="11175">MVQSESIRLDAVFNILSDGERRRVMNHLTNASDGTATLEELATLGNDSAGSEVRLRHIHLPRLDAAKLIEYDARTETIRYHDSPLLENILDCCLESDPAL</sequence>
<evidence type="ECO:0000313" key="2">
    <source>
        <dbReference type="EMBL" id="SIQ71937.1"/>
    </source>
</evidence>
<dbReference type="Gene3D" id="1.10.10.10">
    <property type="entry name" value="Winged helix-like DNA-binding domain superfamily/Winged helix DNA-binding domain"/>
    <property type="match status" value="1"/>
</dbReference>
<gene>
    <name evidence="2" type="ORF">SAMN05421858_0184</name>
</gene>
<evidence type="ECO:0000259" key="1">
    <source>
        <dbReference type="Pfam" id="PF24035"/>
    </source>
</evidence>